<dbReference type="GO" id="GO:0006508">
    <property type="term" value="P:proteolysis"/>
    <property type="evidence" value="ECO:0007669"/>
    <property type="project" value="UniProtKB-KW"/>
</dbReference>
<evidence type="ECO:0000259" key="9">
    <source>
        <dbReference type="PROSITE" id="PS52035"/>
    </source>
</evidence>
<dbReference type="GO" id="GO:0004181">
    <property type="term" value="F:metallocarboxypeptidase activity"/>
    <property type="evidence" value="ECO:0007669"/>
    <property type="project" value="InterPro"/>
</dbReference>
<gene>
    <name evidence="10" type="ORF">ETU37_04330</name>
</gene>
<keyword evidence="3" id="KW-0645">Protease</keyword>
<reference evidence="10 11" key="1">
    <citation type="submission" date="2019-01" db="EMBL/GenBank/DDBJ databases">
        <title>Nocardioides guangzhouensis sp. nov., an actinobacterium isolated from soil.</title>
        <authorList>
            <person name="Fu Y."/>
            <person name="Cai Y."/>
            <person name="Lin Z."/>
            <person name="Chen P."/>
        </authorList>
    </citation>
    <scope>NUCLEOTIDE SEQUENCE [LARGE SCALE GENOMIC DNA]</scope>
    <source>
        <strain evidence="10 11">NBRC 105384</strain>
    </source>
</reference>
<comment type="caution">
    <text evidence="10">The sequence shown here is derived from an EMBL/GenBank/DDBJ whole genome shotgun (WGS) entry which is preliminary data.</text>
</comment>
<dbReference type="GO" id="GO:0005615">
    <property type="term" value="C:extracellular space"/>
    <property type="evidence" value="ECO:0007669"/>
    <property type="project" value="TreeGrafter"/>
</dbReference>
<feature type="chain" id="PRO_5020913124" evidence="8">
    <location>
        <begin position="25"/>
        <end position="248"/>
    </location>
</feature>
<evidence type="ECO:0000256" key="5">
    <source>
        <dbReference type="ARBA" id="ARBA00022833"/>
    </source>
</evidence>
<dbReference type="Proteomes" id="UP000291189">
    <property type="component" value="Unassembled WGS sequence"/>
</dbReference>
<dbReference type="Pfam" id="PF00246">
    <property type="entry name" value="Peptidase_M14"/>
    <property type="match status" value="1"/>
</dbReference>
<keyword evidence="4" id="KW-0378">Hydrolase</keyword>
<dbReference type="PANTHER" id="PTHR11705">
    <property type="entry name" value="PROTEASE FAMILY M14 CARBOXYPEPTIDASE A,B"/>
    <property type="match status" value="1"/>
</dbReference>
<proteinExistence type="inferred from homology"/>
<evidence type="ECO:0000313" key="10">
    <source>
        <dbReference type="EMBL" id="RYU14140.1"/>
    </source>
</evidence>
<accession>A0A4Q5J670</accession>
<organism evidence="10 11">
    <name type="scientific">Nocardioides iriomotensis</name>
    <dbReference type="NCBI Taxonomy" id="715784"/>
    <lineage>
        <taxon>Bacteria</taxon>
        <taxon>Bacillati</taxon>
        <taxon>Actinomycetota</taxon>
        <taxon>Actinomycetes</taxon>
        <taxon>Propionibacteriales</taxon>
        <taxon>Nocardioidaceae</taxon>
        <taxon>Nocardioides</taxon>
    </lineage>
</organism>
<evidence type="ECO:0000256" key="7">
    <source>
        <dbReference type="PROSITE-ProRule" id="PRU01379"/>
    </source>
</evidence>
<evidence type="ECO:0000256" key="2">
    <source>
        <dbReference type="ARBA" id="ARBA00005988"/>
    </source>
</evidence>
<evidence type="ECO:0000256" key="8">
    <source>
        <dbReference type="SAM" id="SignalP"/>
    </source>
</evidence>
<dbReference type="AlphaFoldDB" id="A0A4Q5J670"/>
<evidence type="ECO:0000313" key="11">
    <source>
        <dbReference type="Proteomes" id="UP000291189"/>
    </source>
</evidence>
<name>A0A4Q5J670_9ACTN</name>
<dbReference type="RefSeq" id="WP_129985677.1">
    <property type="nucleotide sequence ID" value="NZ_SDPU01000012.1"/>
</dbReference>
<dbReference type="PANTHER" id="PTHR11705:SF143">
    <property type="entry name" value="SLL0236 PROTEIN"/>
    <property type="match status" value="1"/>
</dbReference>
<dbReference type="EMBL" id="SDPU01000012">
    <property type="protein sequence ID" value="RYU14140.1"/>
    <property type="molecule type" value="Genomic_DNA"/>
</dbReference>
<evidence type="ECO:0000256" key="4">
    <source>
        <dbReference type="ARBA" id="ARBA00022801"/>
    </source>
</evidence>
<evidence type="ECO:0000256" key="3">
    <source>
        <dbReference type="ARBA" id="ARBA00022670"/>
    </source>
</evidence>
<comment type="caution">
    <text evidence="7">Lacks conserved residue(s) required for the propagation of feature annotation.</text>
</comment>
<dbReference type="Gene3D" id="3.40.630.10">
    <property type="entry name" value="Zn peptidases"/>
    <property type="match status" value="1"/>
</dbReference>
<keyword evidence="11" id="KW-1185">Reference proteome</keyword>
<dbReference type="InterPro" id="IPR000834">
    <property type="entry name" value="Peptidase_M14"/>
</dbReference>
<comment type="cofactor">
    <cofactor evidence="1">
        <name>Zn(2+)</name>
        <dbReference type="ChEBI" id="CHEBI:29105"/>
    </cofactor>
</comment>
<sequence>MRRALGTALVVLAALLVVPPPAGAVRAAGEERSAVVQTRVVGLSVKGRKIMAYRVGNPDAKVTAVAMATMHGNEPATRHILRGIRDGRKVKGLDLWVIPTYNPDGLARHTRRNAHGVDLNRNFPYRWADLDGSYESGPHAASEPETRAVMAFFDEIRPRYVVSFHQPLHGVDTSVPSVRRFALRLSRGLNLPRKRFVCGGVCHGTFTQWFNHRYRGKAVTVEYAARPGQHRMRHRAPRQLVRTLGGHY</sequence>
<keyword evidence="8" id="KW-0732">Signal</keyword>
<evidence type="ECO:0000256" key="1">
    <source>
        <dbReference type="ARBA" id="ARBA00001947"/>
    </source>
</evidence>
<keyword evidence="5" id="KW-0862">Zinc</keyword>
<dbReference type="SMART" id="SM00631">
    <property type="entry name" value="Zn_pept"/>
    <property type="match status" value="1"/>
</dbReference>
<feature type="signal peptide" evidence="8">
    <location>
        <begin position="1"/>
        <end position="24"/>
    </location>
</feature>
<protein>
    <submittedName>
        <fullName evidence="10">DUF2817 domain-containing protein</fullName>
    </submittedName>
</protein>
<evidence type="ECO:0000256" key="6">
    <source>
        <dbReference type="ARBA" id="ARBA00023049"/>
    </source>
</evidence>
<dbReference type="GO" id="GO:0008270">
    <property type="term" value="F:zinc ion binding"/>
    <property type="evidence" value="ECO:0007669"/>
    <property type="project" value="InterPro"/>
</dbReference>
<dbReference type="PROSITE" id="PS52035">
    <property type="entry name" value="PEPTIDASE_M14"/>
    <property type="match status" value="1"/>
</dbReference>
<feature type="domain" description="Peptidase M14" evidence="9">
    <location>
        <begin position="1"/>
        <end position="248"/>
    </location>
</feature>
<keyword evidence="6" id="KW-0482">Metalloprotease</keyword>
<dbReference type="OrthoDB" id="5240362at2"/>
<dbReference type="SUPFAM" id="SSF53187">
    <property type="entry name" value="Zn-dependent exopeptidases"/>
    <property type="match status" value="1"/>
</dbReference>
<comment type="similarity">
    <text evidence="2 7">Belongs to the peptidase M14 family.</text>
</comment>